<comment type="caution">
    <text evidence="2">The sequence shown here is derived from an EMBL/GenBank/DDBJ whole genome shotgun (WGS) entry which is preliminary data.</text>
</comment>
<dbReference type="AlphaFoldDB" id="A0A1Y1QH91"/>
<feature type="chain" id="PRO_5012372482" description="Periplasmic heavy metal sensor" evidence="1">
    <location>
        <begin position="22"/>
        <end position="147"/>
    </location>
</feature>
<feature type="signal peptide" evidence="1">
    <location>
        <begin position="1"/>
        <end position="21"/>
    </location>
</feature>
<gene>
    <name evidence="2" type="ORF">BWK73_33265</name>
</gene>
<evidence type="ECO:0000313" key="3">
    <source>
        <dbReference type="Proteomes" id="UP000192491"/>
    </source>
</evidence>
<proteinExistence type="predicted"/>
<evidence type="ECO:0000256" key="1">
    <source>
        <dbReference type="SAM" id="SignalP"/>
    </source>
</evidence>
<organism evidence="2 3">
    <name type="scientific">Thiothrix lacustris</name>
    <dbReference type="NCBI Taxonomy" id="525917"/>
    <lineage>
        <taxon>Bacteria</taxon>
        <taxon>Pseudomonadati</taxon>
        <taxon>Pseudomonadota</taxon>
        <taxon>Gammaproteobacteria</taxon>
        <taxon>Thiotrichales</taxon>
        <taxon>Thiotrichaceae</taxon>
        <taxon>Thiothrix</taxon>
    </lineage>
</organism>
<keyword evidence="1" id="KW-0732">Signal</keyword>
<accession>A0A1Y1QH91</accession>
<evidence type="ECO:0000313" key="2">
    <source>
        <dbReference type="EMBL" id="OQX05595.1"/>
    </source>
</evidence>
<reference evidence="2 3" key="1">
    <citation type="submission" date="2017-01" db="EMBL/GenBank/DDBJ databases">
        <title>Novel large sulfur bacteria in the metagenomes of groundwater-fed chemosynthetic microbial mats in the Lake Huron basin.</title>
        <authorList>
            <person name="Sharrar A.M."/>
            <person name="Flood B.E."/>
            <person name="Bailey J.V."/>
            <person name="Jones D.S."/>
            <person name="Biddanda B."/>
            <person name="Ruberg S.A."/>
            <person name="Marcus D.N."/>
            <person name="Dick G.J."/>
        </authorList>
    </citation>
    <scope>NUCLEOTIDE SEQUENCE [LARGE SCALE GENOMIC DNA]</scope>
    <source>
        <strain evidence="2">A8</strain>
    </source>
</reference>
<name>A0A1Y1QH91_9GAMM</name>
<dbReference type="Proteomes" id="UP000192491">
    <property type="component" value="Unassembled WGS sequence"/>
</dbReference>
<dbReference type="EMBL" id="MTEJ01000281">
    <property type="protein sequence ID" value="OQX05595.1"/>
    <property type="molecule type" value="Genomic_DNA"/>
</dbReference>
<evidence type="ECO:0008006" key="4">
    <source>
        <dbReference type="Google" id="ProtNLM"/>
    </source>
</evidence>
<protein>
    <recommendedName>
        <fullName evidence="4">Periplasmic heavy metal sensor</fullName>
    </recommendedName>
</protein>
<sequence length="147" mass="16602">MKNIIFYALAGLFFITATVNAGEPYIPQHQQKPQVESAPMTDAELNVAIPEVLKEIDVKLARIDGKIQEIQMLMNRIDSAIANRKTDILCQAFAFSAKDIQAVEEKLHSVTDANERKRAEDRLNLLKTVYDDQKKVLEEKKVSCANQ</sequence>